<dbReference type="Proteomes" id="UP000653454">
    <property type="component" value="Unassembled WGS sequence"/>
</dbReference>
<evidence type="ECO:0000259" key="1">
    <source>
        <dbReference type="Pfam" id="PF26282"/>
    </source>
</evidence>
<dbReference type="InterPro" id="IPR058567">
    <property type="entry name" value="Ig_TRAPPC9_Trs120_3rd"/>
</dbReference>
<keyword evidence="3" id="KW-1185">Reference proteome</keyword>
<feature type="domain" description="Trs120/TRAPPC9 third Ig-like" evidence="1">
    <location>
        <begin position="150"/>
        <end position="285"/>
    </location>
</feature>
<dbReference type="PANTHER" id="PTHR21512">
    <property type="entry name" value="TRAFFICKING PROTEIN PARTICLE COMPLEX SUBUNIT 9"/>
    <property type="match status" value="1"/>
</dbReference>
<sequence>MVDQFRYLGHILTTDLKDNADIERERRALSVRANMIARRFARCTQQVKVTLFRAYCTSLYSCSLWADYTKRSYSDLRVVYNNAFRTMLGLPRFCSASGMFAAARTDCFHTTMRKRAASLVRRVRASSNIVLKMIGDRVDCPFLRHCPTQLYLVLDVTNLTSEEMEFQYATGRRVVVEGGECCRVPVPLPRAPYAAPPAPAALGECCRVPVPLPRAPYAAPPAPAALDQLETRSISTTTSTNTLELMCSEHITNNVDLRWMLLGSETRGRAGVRGITLSQAMVDIVRMSPLQWGAGTYTPAENIIEQPVKPQHPDWSEDPPFTMEMNHLYQHLYMPKYYSIL</sequence>
<protein>
    <submittedName>
        <fullName evidence="2">(diamondback moth) hypothetical protein</fullName>
    </submittedName>
</protein>
<evidence type="ECO:0000313" key="2">
    <source>
        <dbReference type="EMBL" id="CAG9112027.1"/>
    </source>
</evidence>
<comment type="caution">
    <text evidence="2">The sequence shown here is derived from an EMBL/GenBank/DDBJ whole genome shotgun (WGS) entry which is preliminary data.</text>
</comment>
<reference evidence="2" key="1">
    <citation type="submission" date="2020-11" db="EMBL/GenBank/DDBJ databases">
        <authorList>
            <person name="Whiteford S."/>
        </authorList>
    </citation>
    <scope>NUCLEOTIDE SEQUENCE</scope>
</reference>
<gene>
    <name evidence="2" type="ORF">PLXY2_LOCUS4874</name>
</gene>
<organism evidence="2 3">
    <name type="scientific">Plutella xylostella</name>
    <name type="common">Diamondback moth</name>
    <name type="synonym">Plutella maculipennis</name>
    <dbReference type="NCBI Taxonomy" id="51655"/>
    <lineage>
        <taxon>Eukaryota</taxon>
        <taxon>Metazoa</taxon>
        <taxon>Ecdysozoa</taxon>
        <taxon>Arthropoda</taxon>
        <taxon>Hexapoda</taxon>
        <taxon>Insecta</taxon>
        <taxon>Pterygota</taxon>
        <taxon>Neoptera</taxon>
        <taxon>Endopterygota</taxon>
        <taxon>Lepidoptera</taxon>
        <taxon>Glossata</taxon>
        <taxon>Ditrysia</taxon>
        <taxon>Yponomeutoidea</taxon>
        <taxon>Plutellidae</taxon>
        <taxon>Plutella</taxon>
    </lineage>
</organism>
<proteinExistence type="predicted"/>
<name>A0A8S4E9L6_PLUXY</name>
<dbReference type="AlphaFoldDB" id="A0A8S4E9L6"/>
<dbReference type="InterPro" id="IPR013935">
    <property type="entry name" value="Trs120_TRAPPC9"/>
</dbReference>
<dbReference type="Pfam" id="PF26282">
    <property type="entry name" value="Ig_TRAPPC9-Trs120_3rd"/>
    <property type="match status" value="1"/>
</dbReference>
<dbReference type="EMBL" id="CAJHNJ030000013">
    <property type="protein sequence ID" value="CAG9112027.1"/>
    <property type="molecule type" value="Genomic_DNA"/>
</dbReference>
<evidence type="ECO:0000313" key="3">
    <source>
        <dbReference type="Proteomes" id="UP000653454"/>
    </source>
</evidence>
<dbReference type="GO" id="GO:0005802">
    <property type="term" value="C:trans-Golgi network"/>
    <property type="evidence" value="ECO:0007669"/>
    <property type="project" value="TreeGrafter"/>
</dbReference>
<dbReference type="PANTHER" id="PTHR21512:SF5">
    <property type="entry name" value="TRAFFICKING PROTEIN PARTICLE COMPLEX SUBUNIT 9"/>
    <property type="match status" value="1"/>
</dbReference>
<accession>A0A8S4E9L6</accession>